<feature type="transmembrane region" description="Helical" evidence="16">
    <location>
        <begin position="524"/>
        <end position="547"/>
    </location>
</feature>
<keyword evidence="3 15" id="KW-0813">Transport</keyword>
<feature type="binding site" evidence="14">
    <location>
        <position position="391"/>
    </location>
    <ligand>
        <name>Na(+)</name>
        <dbReference type="ChEBI" id="CHEBI:29101"/>
        <label>1</label>
    </ligand>
</feature>
<reference evidence="17 18" key="1">
    <citation type="submission" date="2019-01" db="EMBL/GenBank/DDBJ databases">
        <authorList>
            <person name="Sayadi A."/>
        </authorList>
    </citation>
    <scope>NUCLEOTIDE SEQUENCE [LARGE SCALE GENOMIC DNA]</scope>
</reference>
<keyword evidence="18" id="KW-1185">Reference proteome</keyword>
<evidence type="ECO:0000256" key="7">
    <source>
        <dbReference type="ARBA" id="ARBA00022989"/>
    </source>
</evidence>
<feature type="transmembrane region" description="Helical" evidence="16">
    <location>
        <begin position="1029"/>
        <end position="1048"/>
    </location>
</feature>
<proteinExistence type="inferred from homology"/>
<dbReference type="Pfam" id="PF00209">
    <property type="entry name" value="SNF"/>
    <property type="match status" value="2"/>
</dbReference>
<feature type="transmembrane region" description="Helical" evidence="16">
    <location>
        <begin position="448"/>
        <end position="472"/>
    </location>
</feature>
<evidence type="ECO:0000256" key="10">
    <source>
        <dbReference type="ARBA" id="ARBA00023136"/>
    </source>
</evidence>
<keyword evidence="10 16" id="KW-0472">Membrane</keyword>
<feature type="binding site" evidence="14">
    <location>
        <position position="292"/>
    </location>
    <ligand>
        <name>Na(+)</name>
        <dbReference type="ChEBI" id="CHEBI:29101"/>
        <label>1</label>
    </ligand>
</feature>
<dbReference type="GO" id="GO:0089718">
    <property type="term" value="P:amino acid import across plasma membrane"/>
    <property type="evidence" value="ECO:0007669"/>
    <property type="project" value="TreeGrafter"/>
</dbReference>
<evidence type="ECO:0000256" key="8">
    <source>
        <dbReference type="ARBA" id="ARBA00023053"/>
    </source>
</evidence>
<evidence type="ECO:0000256" key="3">
    <source>
        <dbReference type="ARBA" id="ARBA00022448"/>
    </source>
</evidence>
<evidence type="ECO:0000256" key="16">
    <source>
        <dbReference type="SAM" id="Phobius"/>
    </source>
</evidence>
<evidence type="ECO:0000313" key="17">
    <source>
        <dbReference type="EMBL" id="VEN49417.1"/>
    </source>
</evidence>
<feature type="binding site" evidence="14">
    <location>
        <position position="54"/>
    </location>
    <ligand>
        <name>Na(+)</name>
        <dbReference type="ChEBI" id="CHEBI:29101"/>
        <label>1</label>
    </ligand>
</feature>
<keyword evidence="7 16" id="KW-1133">Transmembrane helix</keyword>
<feature type="binding site" evidence="14">
    <location>
        <position position="50"/>
    </location>
    <ligand>
        <name>Na(+)</name>
        <dbReference type="ChEBI" id="CHEBI:29101"/>
        <label>1</label>
    </ligand>
</feature>
<feature type="transmembrane region" description="Helical" evidence="16">
    <location>
        <begin position="209"/>
        <end position="227"/>
    </location>
</feature>
<dbReference type="PROSITE" id="PS00610">
    <property type="entry name" value="NA_NEUROTRAN_SYMP_1"/>
    <property type="match status" value="2"/>
</dbReference>
<evidence type="ECO:0000256" key="13">
    <source>
        <dbReference type="ARBA" id="ARBA00037785"/>
    </source>
</evidence>
<comment type="subcellular location">
    <subcellularLocation>
        <location evidence="1">Membrane</location>
        <topology evidence="1">Multi-pass membrane protein</topology>
    </subcellularLocation>
</comment>
<keyword evidence="9" id="KW-0406">Ion transport</keyword>
<evidence type="ECO:0000256" key="2">
    <source>
        <dbReference type="ARBA" id="ARBA00006459"/>
    </source>
</evidence>
<organism evidence="17 18">
    <name type="scientific">Callosobruchus maculatus</name>
    <name type="common">Southern cowpea weevil</name>
    <name type="synonym">Pulse bruchid</name>
    <dbReference type="NCBI Taxonomy" id="64391"/>
    <lineage>
        <taxon>Eukaryota</taxon>
        <taxon>Metazoa</taxon>
        <taxon>Ecdysozoa</taxon>
        <taxon>Arthropoda</taxon>
        <taxon>Hexapoda</taxon>
        <taxon>Insecta</taxon>
        <taxon>Pterygota</taxon>
        <taxon>Neoptera</taxon>
        <taxon>Endopterygota</taxon>
        <taxon>Coleoptera</taxon>
        <taxon>Polyphaga</taxon>
        <taxon>Cucujiformia</taxon>
        <taxon>Chrysomeloidea</taxon>
        <taxon>Chrysomelidae</taxon>
        <taxon>Bruchinae</taxon>
        <taxon>Bruchini</taxon>
        <taxon>Callosobruchus</taxon>
    </lineage>
</organism>
<feature type="binding site" evidence="14">
    <location>
        <position position="395"/>
    </location>
    <ligand>
        <name>Na(+)</name>
        <dbReference type="ChEBI" id="CHEBI:29101"/>
        <label>1</label>
    </ligand>
</feature>
<feature type="transmembrane region" description="Helical" evidence="16">
    <location>
        <begin position="809"/>
        <end position="838"/>
    </location>
</feature>
<keyword evidence="5 15" id="KW-0769">Symport</keyword>
<comment type="function">
    <text evidence="13">Unusual broad substrate spectrum amino acid:sodium cotransporter that promotes absorption of the D isomers of essential amino acids. Neutral amino acids are the preferred substrates, especially methionine and phenylalanine.</text>
</comment>
<dbReference type="EMBL" id="CAACVG010008347">
    <property type="protein sequence ID" value="VEN49417.1"/>
    <property type="molecule type" value="Genomic_DNA"/>
</dbReference>
<name>A0A653CQ77_CALMS</name>
<evidence type="ECO:0000256" key="6">
    <source>
        <dbReference type="ARBA" id="ARBA00022970"/>
    </source>
</evidence>
<feature type="transmembrane region" description="Helical" evidence="16">
    <location>
        <begin position="281"/>
        <end position="305"/>
    </location>
</feature>
<feature type="transmembrane region" description="Helical" evidence="16">
    <location>
        <begin position="639"/>
        <end position="660"/>
    </location>
</feature>
<feature type="transmembrane region" description="Helical" evidence="16">
    <location>
        <begin position="911"/>
        <end position="932"/>
    </location>
</feature>
<feature type="transmembrane region" description="Helical" evidence="16">
    <location>
        <begin position="1068"/>
        <end position="1088"/>
    </location>
</feature>
<feature type="transmembrane region" description="Helical" evidence="16">
    <location>
        <begin position="317"/>
        <end position="339"/>
    </location>
</feature>
<evidence type="ECO:0000256" key="12">
    <source>
        <dbReference type="ARBA" id="ARBA00023201"/>
    </source>
</evidence>
<feature type="transmembrane region" description="Helical" evidence="16">
    <location>
        <begin position="984"/>
        <end position="1008"/>
    </location>
</feature>
<dbReference type="PRINTS" id="PR00176">
    <property type="entry name" value="NANEUSMPORT"/>
</dbReference>
<dbReference type="GO" id="GO:0015179">
    <property type="term" value="F:L-amino acid transmembrane transporter activity"/>
    <property type="evidence" value="ECO:0007669"/>
    <property type="project" value="TreeGrafter"/>
</dbReference>
<feature type="transmembrane region" description="Helical" evidence="16">
    <location>
        <begin position="378"/>
        <end position="404"/>
    </location>
</feature>
<dbReference type="GO" id="GO:0005283">
    <property type="term" value="F:amino acid:sodium symporter activity"/>
    <property type="evidence" value="ECO:0007669"/>
    <property type="project" value="TreeGrafter"/>
</dbReference>
<keyword evidence="14" id="KW-0479">Metal-binding</keyword>
<feature type="transmembrane region" description="Helical" evidence="16">
    <location>
        <begin position="493"/>
        <end position="512"/>
    </location>
</feature>
<dbReference type="CDD" id="cd10324">
    <property type="entry name" value="SLC6sbd"/>
    <property type="match status" value="2"/>
</dbReference>
<dbReference type="PANTHER" id="PTHR11616:SF321">
    <property type="entry name" value="SODIUM-DEPENDENT NUTRIENT AMINO ACID TRANSPORTER 1-RELATED"/>
    <property type="match status" value="1"/>
</dbReference>
<keyword evidence="8 14" id="KW-0915">Sodium</keyword>
<feature type="transmembrane region" description="Helical" evidence="16">
    <location>
        <begin position="70"/>
        <end position="88"/>
    </location>
</feature>
<feature type="transmembrane region" description="Helical" evidence="16">
    <location>
        <begin position="953"/>
        <end position="972"/>
    </location>
</feature>
<dbReference type="OrthoDB" id="6581954at2759"/>
<keyword evidence="6" id="KW-0029">Amino-acid transport</keyword>
<evidence type="ECO:0000256" key="4">
    <source>
        <dbReference type="ARBA" id="ARBA00022692"/>
    </source>
</evidence>
<evidence type="ECO:0000256" key="1">
    <source>
        <dbReference type="ARBA" id="ARBA00004141"/>
    </source>
</evidence>
<evidence type="ECO:0000256" key="5">
    <source>
        <dbReference type="ARBA" id="ARBA00022847"/>
    </source>
</evidence>
<feature type="transmembrane region" description="Helical" evidence="16">
    <location>
        <begin position="779"/>
        <end position="797"/>
    </location>
</feature>
<keyword evidence="4 15" id="KW-0812">Transmembrane</keyword>
<evidence type="ECO:0000313" key="18">
    <source>
        <dbReference type="Proteomes" id="UP000410492"/>
    </source>
</evidence>
<dbReference type="AlphaFoldDB" id="A0A653CQ77"/>
<evidence type="ECO:0000256" key="14">
    <source>
        <dbReference type="PIRSR" id="PIRSR600175-1"/>
    </source>
</evidence>
<dbReference type="InterPro" id="IPR037272">
    <property type="entry name" value="SNS_sf"/>
</dbReference>
<dbReference type="Proteomes" id="UP000410492">
    <property type="component" value="Unassembled WGS sequence"/>
</dbReference>
<accession>A0A653CQ77</accession>
<dbReference type="PROSITE" id="PS50267">
    <property type="entry name" value="NA_NEUROTRAN_SYMP_3"/>
    <property type="match status" value="2"/>
</dbReference>
<comment type="similarity">
    <text evidence="2 15">Belongs to the sodium:neurotransmitter symporter (SNF) (TC 2.A.22) family.</text>
</comment>
<dbReference type="GO" id="GO:0046872">
    <property type="term" value="F:metal ion binding"/>
    <property type="evidence" value="ECO:0007669"/>
    <property type="project" value="UniProtKB-KW"/>
</dbReference>
<dbReference type="SUPFAM" id="SSF161070">
    <property type="entry name" value="SNF-like"/>
    <property type="match status" value="2"/>
</dbReference>
<dbReference type="InterPro" id="IPR000175">
    <property type="entry name" value="Na/ntran_symport"/>
</dbReference>
<dbReference type="PANTHER" id="PTHR11616">
    <property type="entry name" value="SODIUM/CHLORIDE DEPENDENT TRANSPORTER"/>
    <property type="match status" value="1"/>
</dbReference>
<feature type="transmembrane region" description="Helical" evidence="16">
    <location>
        <begin position="119"/>
        <end position="141"/>
    </location>
</feature>
<sequence length="1149" mass="129707">MTDGYYINTAYQNDEIELEKQGPKDDDSTPKRAKWGNSIEFLMSCIAMNVGLGNIWRFPFVAYENGGGAFLIPYLIVLILIGRPMYYLEMCLGQFTSRGNVKIFENLAPVLKGLGYGQLLGTMCVASYYASLMAITLFYLINSFTSNLPWAECDPAWANTTWLKDVECVPSNGRATTANDTISSAEMWFRAEVLKEWDDISERIGMPEWRLTLCLLFCWIVVFAVCAKGVQTSGKASYFLALFPYVILVALLLRATTLTGAGSGILYFVEPKWEMLKTAKVWYSAVVQCFFSLNIGFGSVSMYASYNEFRHNVYRDAMVVTTLDTFTSVLAGLIIFGILGNLADKMNVGVEEVVKYGGTGLAFISYPEAIAKFDGVPWLFSLLFFLMLFVLGVGSLVGLYASLVTVIMDSFPHLKIWHVSAMSAVLGFVVGLVYVTPGGQWIFTMVDYFGGTFIFYVLTLIEIISISWWYGLDDICLDIEFMLKRKPGSYWRICWGIIIPCILLVVFGYFLATLEPLKYLNKVYPSYVIVWGWAILGFGVLLIPIWITIEVIKRSRWQGCRELTHSMVSHEQWGPQDPEMRRKLAEFKEKSLTSESTQQRAQWGSGLEFLMSCIAMSVGLGNIWRFPFAANKNGGGAFLIPYIIVLLVIGRPMYYMEMALGQFSSKGNLQMFTKLSPMFKAIGYGQVIGAFCVATYYCSIMAVTLFYLFSSFTSTFPWETCKESWKNYTEARGETCTDQNTNLSNLTGEKTISSSELYFRIDVLKQKDDISDGIGIPDWRLTLLLVLSWLITFLVSVKGIKSSGKAAYFLALFPYVWYAAVTQCFFSLNVGFGTIIMLSSYNSFTHNISRDALIITTLDTFTSMLSGVTIFGILGNLAHEMGAAPSEVISKSDGTSLAFISYPDAIGKFEFVPWLFAIMFFFMLFVLGIGSLQALQGTLNTAIKDAFPSIPNWKISACTATCCFLIGLLYMTPGGQYILDLADHFGGTFVIYTFGILEVVAVSWLYGLENFCMDLEFMTNKKVGIYWRVCWGVLMPVLLIFIYIYFIFTQKPLVYGDNKPYPIGLQVFGWSILAIGVIQTVFWFSYYLHGHREFPMRKMLERSFSTESWGPADNKRTEEWQHYKEAVTREREPRKGNWVQRKTAMLMGR</sequence>
<feature type="transmembrane region" description="Helical" evidence="16">
    <location>
        <begin position="681"/>
        <end position="709"/>
    </location>
</feature>
<gene>
    <name evidence="17" type="ORF">CALMAC_LOCUS10536</name>
</gene>
<evidence type="ECO:0000256" key="11">
    <source>
        <dbReference type="ARBA" id="ARBA00023180"/>
    </source>
</evidence>
<feature type="transmembrane region" description="Helical" evidence="16">
    <location>
        <begin position="416"/>
        <end position="436"/>
    </location>
</feature>
<dbReference type="GO" id="GO:0005886">
    <property type="term" value="C:plasma membrane"/>
    <property type="evidence" value="ECO:0007669"/>
    <property type="project" value="TreeGrafter"/>
</dbReference>
<feature type="transmembrane region" description="Helical" evidence="16">
    <location>
        <begin position="239"/>
        <end position="269"/>
    </location>
</feature>
<keyword evidence="11" id="KW-0325">Glycoprotein</keyword>
<evidence type="ECO:0000256" key="9">
    <source>
        <dbReference type="ARBA" id="ARBA00023065"/>
    </source>
</evidence>
<keyword evidence="12" id="KW-0739">Sodium transport</keyword>
<protein>
    <recommendedName>
        <fullName evidence="15">Transporter</fullName>
    </recommendedName>
</protein>
<evidence type="ECO:0000256" key="15">
    <source>
        <dbReference type="RuleBase" id="RU003732"/>
    </source>
</evidence>